<dbReference type="InterPro" id="IPR043743">
    <property type="entry name" value="DUF5688"/>
</dbReference>
<proteinExistence type="predicted"/>
<dbReference type="RefSeq" id="WP_031392516.1">
    <property type="nucleotide sequence ID" value="NZ_JPNB01000003.1"/>
</dbReference>
<feature type="region of interest" description="Disordered" evidence="1">
    <location>
        <begin position="339"/>
        <end position="360"/>
    </location>
</feature>
<keyword evidence="3" id="KW-1185">Reference proteome</keyword>
<dbReference type="AlphaFoldDB" id="A0A4R1QWA6"/>
<sequence>MYAYEQFKNVIKERILEFMPEEYQNAEVIQNEVIKGNDNKYSALSIRREGDVVTPNLNLDKYYRDYVERGEIDEIMKEMSDDYKEPMKISNSFMTFDFHSYEEVKPRLYMVVLNKEYNQEYLKNACAMDMPGVDMVAVPKVFCKSSGENGHASFLVNKQHLSLWNVTEAELCEHALKNTPILFPVELINMREMMTELMHDSFDGDFDQELLEHLFSDQYKKQDNIFSLQPFEQYVLTNTARLNGATAILYPDLLKEIAKETGSNVFILPSSTHEVILMKDNGDMSAEELQRMVIEINRTQVAPEEVLSDEVYCYDCKEQKLVMATNKEQTREFIDHFINSGMEGSNPEQEQENGDLENSM</sequence>
<dbReference type="STRING" id="1469948.GCA_000732725_03894"/>
<dbReference type="EMBL" id="SLUO01000008">
    <property type="protein sequence ID" value="TCL57673.1"/>
    <property type="molecule type" value="Genomic_DNA"/>
</dbReference>
<gene>
    <name evidence="2" type="ORF">EDD76_108208</name>
</gene>
<dbReference type="Proteomes" id="UP000295718">
    <property type="component" value="Unassembled WGS sequence"/>
</dbReference>
<accession>A0A4R1QWA6</accession>
<name>A0A4R1QWA6_9FIRM</name>
<evidence type="ECO:0000313" key="3">
    <source>
        <dbReference type="Proteomes" id="UP000295718"/>
    </source>
</evidence>
<evidence type="ECO:0000313" key="2">
    <source>
        <dbReference type="EMBL" id="TCL57673.1"/>
    </source>
</evidence>
<reference evidence="2 3" key="1">
    <citation type="submission" date="2019-03" db="EMBL/GenBank/DDBJ databases">
        <title>Genomic Encyclopedia of Type Strains, Phase IV (KMG-IV): sequencing the most valuable type-strain genomes for metagenomic binning, comparative biology and taxonomic classification.</title>
        <authorList>
            <person name="Goeker M."/>
        </authorList>
    </citation>
    <scope>NUCLEOTIDE SEQUENCE [LARGE SCALE GENOMIC DNA]</scope>
    <source>
        <strain evidence="2 3">DSM 100556</strain>
    </source>
</reference>
<feature type="compositionally biased region" description="Acidic residues" evidence="1">
    <location>
        <begin position="349"/>
        <end position="360"/>
    </location>
</feature>
<evidence type="ECO:0000256" key="1">
    <source>
        <dbReference type="SAM" id="MobiDB-lite"/>
    </source>
</evidence>
<comment type="caution">
    <text evidence="2">The sequence shown here is derived from an EMBL/GenBank/DDBJ whole genome shotgun (WGS) entry which is preliminary data.</text>
</comment>
<organism evidence="2 3">
    <name type="scientific">Kineothrix alysoides</name>
    <dbReference type="NCBI Taxonomy" id="1469948"/>
    <lineage>
        <taxon>Bacteria</taxon>
        <taxon>Bacillati</taxon>
        <taxon>Bacillota</taxon>
        <taxon>Clostridia</taxon>
        <taxon>Lachnospirales</taxon>
        <taxon>Lachnospiraceae</taxon>
        <taxon>Kineothrix</taxon>
    </lineage>
</organism>
<protein>
    <submittedName>
        <fullName evidence="2">Uncharacterized protein</fullName>
    </submittedName>
</protein>
<dbReference type="Pfam" id="PF18941">
    <property type="entry name" value="DUF5688"/>
    <property type="match status" value="1"/>
</dbReference>